<dbReference type="PROSITE" id="PS50883">
    <property type="entry name" value="EAL"/>
    <property type="match status" value="1"/>
</dbReference>
<dbReference type="SMART" id="SM00267">
    <property type="entry name" value="GGDEF"/>
    <property type="match status" value="1"/>
</dbReference>
<dbReference type="SMART" id="SM00091">
    <property type="entry name" value="PAS"/>
    <property type="match status" value="1"/>
</dbReference>
<dbReference type="PANTHER" id="PTHR33121:SF23">
    <property type="entry name" value="CYCLIC DI-GMP PHOSPHODIESTERASE PDEB"/>
    <property type="match status" value="1"/>
</dbReference>
<evidence type="ECO:0000313" key="10">
    <source>
        <dbReference type="EMBL" id="OUD13257.1"/>
    </source>
</evidence>
<keyword evidence="3 6" id="KW-0812">Transmembrane</keyword>
<dbReference type="SUPFAM" id="SSF141868">
    <property type="entry name" value="EAL domain-like"/>
    <property type="match status" value="1"/>
</dbReference>
<sequence length="863" mass="98532">MHKYLQFSPHFGLKIARYLLAILALTFIYSAASWLSHFLEAGQRGAMPIPLAAGVALTALLWFGVRLWPGIILGNVVLKLSLSVPYSLVFIDATAATLQAILAVWLLNRLKFPKLFLQLRDVLLFMAVTLFISPFVGASISAIGLLINPIPLDYVFQIWITIWFSDGVGMLIITAALLTWKQIKPPLITHYRQWLELIFILSCLILVSGVSLTIDYGNRYLFFYMILPFAIWVAIRFEQHGATLASVLVAMILLTGGLNRLHLEGRLEAGTVGLMLEIAFIALTALTAYLVAAAYTQRRQAEEDVICEKELALATLHSIANAVMTTDKKGYIRYLNPAAESILQWSHSQALEKPIAEIFHIKNLHNDQLENFIHRCLHGVINPPHACLLLTREGQEFPINMSAAPIRHRDGHIAGVIVLFHSLHQDSLERQGIASHFSQQTLDLYPRPIFEQLLSNLLRAFSLNQVKENYLLLYLESDLFKTVYSRYGQAASELLWQQWIGLIKKRIRYDDMLTRLNHQHVAILLKDCASHQAESVCQHILETMQGFEFIWQQQRLHGSLAIGAVAVTAEYGRVDDLLQRAEQACQVARDNPELHCYVALSHANEARNAQAMPRLISVHQYWQNEVKLALSEQRLYLYQQAMLILSNRQILGTEISLRLQNAEQQWIDAETFLPLLQNPTQLMQLDRWTIQETFAYLATHREQLPEGYLISFNVNADTLTDSNFAEFLRQELRQFKLKPWQFCFEISEAAAQLHQDIMVDFIKNLRQLGCQVALDEFNHQSISLLRLREWPINYLKLDGRWLDTVHEDNFAEHLLMSIYDLCQLLRIHLVATHVENEATLALLQRLNIPFAQGLLLAPPTPLK</sequence>
<dbReference type="Pfam" id="PF00989">
    <property type="entry name" value="PAS"/>
    <property type="match status" value="1"/>
</dbReference>
<proteinExistence type="predicted"/>
<evidence type="ECO:0000256" key="6">
    <source>
        <dbReference type="SAM" id="Phobius"/>
    </source>
</evidence>
<dbReference type="InterPro" id="IPR000014">
    <property type="entry name" value="PAS"/>
</dbReference>
<feature type="transmembrane region" description="Helical" evidence="6">
    <location>
        <begin position="154"/>
        <end position="178"/>
    </location>
</feature>
<dbReference type="EMBL" id="MSLT01000018">
    <property type="protein sequence ID" value="OUD13257.1"/>
    <property type="molecule type" value="Genomic_DNA"/>
</dbReference>
<dbReference type="SUPFAM" id="SSF55073">
    <property type="entry name" value="Nucleotide cyclase"/>
    <property type="match status" value="1"/>
</dbReference>
<dbReference type="SMART" id="SM00052">
    <property type="entry name" value="EAL"/>
    <property type="match status" value="1"/>
</dbReference>
<dbReference type="OrthoDB" id="5620208at2"/>
<evidence type="ECO:0000256" key="2">
    <source>
        <dbReference type="ARBA" id="ARBA00022475"/>
    </source>
</evidence>
<evidence type="ECO:0000259" key="7">
    <source>
        <dbReference type="PROSITE" id="PS50112"/>
    </source>
</evidence>
<dbReference type="AlphaFoldDB" id="A0A251X6N5"/>
<feature type="transmembrane region" description="Helical" evidence="6">
    <location>
        <begin position="244"/>
        <end position="263"/>
    </location>
</feature>
<dbReference type="Pfam" id="PF00990">
    <property type="entry name" value="GGDEF"/>
    <property type="match status" value="1"/>
</dbReference>
<protein>
    <recommendedName>
        <fullName evidence="12">EAL domain-containing protein</fullName>
    </recommendedName>
</protein>
<dbReference type="InterPro" id="IPR043128">
    <property type="entry name" value="Rev_trsase/Diguanyl_cyclase"/>
</dbReference>
<dbReference type="RefSeq" id="WP_086488706.1">
    <property type="nucleotide sequence ID" value="NZ_MSLT01000018.1"/>
</dbReference>
<dbReference type="Gene3D" id="3.20.20.450">
    <property type="entry name" value="EAL domain"/>
    <property type="match status" value="1"/>
</dbReference>
<feature type="transmembrane region" description="Helical" evidence="6">
    <location>
        <begin position="47"/>
        <end position="68"/>
    </location>
</feature>
<comment type="subcellular location">
    <subcellularLocation>
        <location evidence="1">Cell membrane</location>
        <topology evidence="1">Multi-pass membrane protein</topology>
    </subcellularLocation>
</comment>
<evidence type="ECO:0000256" key="4">
    <source>
        <dbReference type="ARBA" id="ARBA00022989"/>
    </source>
</evidence>
<dbReference type="CDD" id="cd00130">
    <property type="entry name" value="PAS"/>
    <property type="match status" value="1"/>
</dbReference>
<dbReference type="PROSITE" id="PS50112">
    <property type="entry name" value="PAS"/>
    <property type="match status" value="1"/>
</dbReference>
<dbReference type="InterPro" id="IPR001633">
    <property type="entry name" value="EAL_dom"/>
</dbReference>
<dbReference type="Gene3D" id="3.30.450.20">
    <property type="entry name" value="PAS domain"/>
    <property type="match status" value="1"/>
</dbReference>
<dbReference type="InterPro" id="IPR035919">
    <property type="entry name" value="EAL_sf"/>
</dbReference>
<dbReference type="GO" id="GO:0071111">
    <property type="term" value="F:cyclic-guanylate-specific phosphodiesterase activity"/>
    <property type="evidence" value="ECO:0007669"/>
    <property type="project" value="InterPro"/>
</dbReference>
<evidence type="ECO:0000313" key="11">
    <source>
        <dbReference type="Proteomes" id="UP000194798"/>
    </source>
</evidence>
<feature type="domain" description="PAS" evidence="7">
    <location>
        <begin position="308"/>
        <end position="360"/>
    </location>
</feature>
<dbReference type="InterPro" id="IPR050706">
    <property type="entry name" value="Cyclic-di-GMP_PDE-like"/>
</dbReference>
<evidence type="ECO:0000259" key="8">
    <source>
        <dbReference type="PROSITE" id="PS50883"/>
    </source>
</evidence>
<evidence type="ECO:0000256" key="3">
    <source>
        <dbReference type="ARBA" id="ARBA00022692"/>
    </source>
</evidence>
<keyword evidence="5 6" id="KW-0472">Membrane</keyword>
<dbReference type="GO" id="GO:0005886">
    <property type="term" value="C:plasma membrane"/>
    <property type="evidence" value="ECO:0007669"/>
    <property type="project" value="UniProtKB-SubCell"/>
</dbReference>
<keyword evidence="4 6" id="KW-1133">Transmembrane helix</keyword>
<feature type="transmembrane region" description="Helical" evidence="6">
    <location>
        <begin position="15"/>
        <end position="35"/>
    </location>
</feature>
<dbReference type="SUPFAM" id="SSF55785">
    <property type="entry name" value="PYP-like sensor domain (PAS domain)"/>
    <property type="match status" value="1"/>
</dbReference>
<organism evidence="10 11">
    <name type="scientific">Thioflexithrix psekupsensis</name>
    <dbReference type="NCBI Taxonomy" id="1570016"/>
    <lineage>
        <taxon>Bacteria</taxon>
        <taxon>Pseudomonadati</taxon>
        <taxon>Pseudomonadota</taxon>
        <taxon>Gammaproteobacteria</taxon>
        <taxon>Thiotrichales</taxon>
        <taxon>Thioflexithrix</taxon>
    </lineage>
</organism>
<dbReference type="PROSITE" id="PS50887">
    <property type="entry name" value="GGDEF"/>
    <property type="match status" value="1"/>
</dbReference>
<gene>
    <name evidence="10" type="ORF">TPSD3_11540</name>
</gene>
<feature type="domain" description="EAL" evidence="8">
    <location>
        <begin position="619"/>
        <end position="863"/>
    </location>
</feature>
<feature type="transmembrane region" description="Helical" evidence="6">
    <location>
        <begin position="194"/>
        <end position="214"/>
    </location>
</feature>
<accession>A0A251X6N5</accession>
<feature type="transmembrane region" description="Helical" evidence="6">
    <location>
        <begin position="122"/>
        <end position="148"/>
    </location>
</feature>
<dbReference type="CDD" id="cd01948">
    <property type="entry name" value="EAL"/>
    <property type="match status" value="1"/>
</dbReference>
<dbReference type="InterPro" id="IPR013767">
    <property type="entry name" value="PAS_fold"/>
</dbReference>
<evidence type="ECO:0000259" key="9">
    <source>
        <dbReference type="PROSITE" id="PS50887"/>
    </source>
</evidence>
<feature type="transmembrane region" description="Helical" evidence="6">
    <location>
        <begin position="88"/>
        <end position="110"/>
    </location>
</feature>
<evidence type="ECO:0000256" key="5">
    <source>
        <dbReference type="ARBA" id="ARBA00023136"/>
    </source>
</evidence>
<dbReference type="Proteomes" id="UP000194798">
    <property type="component" value="Unassembled WGS sequence"/>
</dbReference>
<feature type="transmembrane region" description="Helical" evidence="6">
    <location>
        <begin position="269"/>
        <end position="292"/>
    </location>
</feature>
<reference evidence="10 11" key="1">
    <citation type="submission" date="2016-12" db="EMBL/GenBank/DDBJ databases">
        <title>Thioflexothrix psekupsii D3 genome sequencing and assembly.</title>
        <authorList>
            <person name="Fomenkov A."/>
            <person name="Vincze T."/>
            <person name="Grabovich M."/>
            <person name="Anton B.P."/>
            <person name="Dubinina G."/>
            <person name="Orlova M."/>
            <person name="Belousova E."/>
            <person name="Roberts R.J."/>
        </authorList>
    </citation>
    <scope>NUCLEOTIDE SEQUENCE [LARGE SCALE GENOMIC DNA]</scope>
    <source>
        <strain evidence="10">D3</strain>
    </source>
</reference>
<comment type="caution">
    <text evidence="10">The sequence shown here is derived from an EMBL/GenBank/DDBJ whole genome shotgun (WGS) entry which is preliminary data.</text>
</comment>
<evidence type="ECO:0000256" key="1">
    <source>
        <dbReference type="ARBA" id="ARBA00004651"/>
    </source>
</evidence>
<evidence type="ECO:0008006" key="12">
    <source>
        <dbReference type="Google" id="ProtNLM"/>
    </source>
</evidence>
<dbReference type="Pfam" id="PF05231">
    <property type="entry name" value="MASE1"/>
    <property type="match status" value="1"/>
</dbReference>
<dbReference type="Gene3D" id="3.30.70.270">
    <property type="match status" value="1"/>
</dbReference>
<dbReference type="InterPro" id="IPR000160">
    <property type="entry name" value="GGDEF_dom"/>
</dbReference>
<keyword evidence="11" id="KW-1185">Reference proteome</keyword>
<dbReference type="GO" id="GO:0006355">
    <property type="term" value="P:regulation of DNA-templated transcription"/>
    <property type="evidence" value="ECO:0007669"/>
    <property type="project" value="InterPro"/>
</dbReference>
<dbReference type="InterPro" id="IPR035965">
    <property type="entry name" value="PAS-like_dom_sf"/>
</dbReference>
<dbReference type="InterPro" id="IPR007895">
    <property type="entry name" value="MASE1"/>
</dbReference>
<dbReference type="NCBIfam" id="TIGR00229">
    <property type="entry name" value="sensory_box"/>
    <property type="match status" value="1"/>
</dbReference>
<name>A0A251X6N5_9GAMM</name>
<feature type="domain" description="GGDEF" evidence="9">
    <location>
        <begin position="468"/>
        <end position="602"/>
    </location>
</feature>
<keyword evidence="2" id="KW-1003">Cell membrane</keyword>
<dbReference type="PANTHER" id="PTHR33121">
    <property type="entry name" value="CYCLIC DI-GMP PHOSPHODIESTERASE PDEF"/>
    <property type="match status" value="1"/>
</dbReference>
<dbReference type="InterPro" id="IPR029787">
    <property type="entry name" value="Nucleotide_cyclase"/>
</dbReference>
<dbReference type="Pfam" id="PF00563">
    <property type="entry name" value="EAL"/>
    <property type="match status" value="1"/>
</dbReference>